<proteinExistence type="predicted"/>
<organism evidence="2">
    <name type="scientific">Brassica campestris</name>
    <name type="common">Field mustard</name>
    <dbReference type="NCBI Taxonomy" id="3711"/>
    <lineage>
        <taxon>Eukaryota</taxon>
        <taxon>Viridiplantae</taxon>
        <taxon>Streptophyta</taxon>
        <taxon>Embryophyta</taxon>
        <taxon>Tracheophyta</taxon>
        <taxon>Spermatophyta</taxon>
        <taxon>Magnoliopsida</taxon>
        <taxon>eudicotyledons</taxon>
        <taxon>Gunneridae</taxon>
        <taxon>Pentapetalae</taxon>
        <taxon>rosids</taxon>
        <taxon>malvids</taxon>
        <taxon>Brassicales</taxon>
        <taxon>Brassicaceae</taxon>
        <taxon>Brassiceae</taxon>
        <taxon>Brassica</taxon>
    </lineage>
</organism>
<reference evidence="2" key="1">
    <citation type="submission" date="2018-11" db="EMBL/GenBank/DDBJ databases">
        <authorList>
            <consortium name="Genoscope - CEA"/>
            <person name="William W."/>
        </authorList>
    </citation>
    <scope>NUCLEOTIDE SEQUENCE</scope>
</reference>
<gene>
    <name evidence="2" type="ORF">BRAA09T42233Z</name>
</gene>
<protein>
    <submittedName>
        <fullName evidence="2">Uncharacterized protein</fullName>
    </submittedName>
</protein>
<accession>A0A3P5YAC8</accession>
<feature type="region of interest" description="Disordered" evidence="1">
    <location>
        <begin position="18"/>
        <end position="40"/>
    </location>
</feature>
<dbReference type="EMBL" id="LR031568">
    <property type="protein sequence ID" value="VDC64622.1"/>
    <property type="molecule type" value="Genomic_DNA"/>
</dbReference>
<evidence type="ECO:0000313" key="2">
    <source>
        <dbReference type="EMBL" id="VDC64622.1"/>
    </source>
</evidence>
<dbReference type="AlphaFoldDB" id="A0A3P5YAC8"/>
<name>A0A3P5YAC8_BRACM</name>
<sequence length="54" mass="6438">MLTQLFIFHTQRHKYELIGDQNGDREEGRSDEEDESHRNHPKIRICGMVFVNPI</sequence>
<evidence type="ECO:0000256" key="1">
    <source>
        <dbReference type="SAM" id="MobiDB-lite"/>
    </source>
</evidence>
<feature type="compositionally biased region" description="Basic and acidic residues" evidence="1">
    <location>
        <begin position="18"/>
        <end position="28"/>
    </location>
</feature>